<accession>A0A7R8GZS3</accession>
<dbReference type="AlphaFoldDB" id="A0A7R8GZS3"/>
<evidence type="ECO:0000313" key="2">
    <source>
        <dbReference type="Proteomes" id="UP000675881"/>
    </source>
</evidence>
<keyword evidence="2" id="KW-1185">Reference proteome</keyword>
<organism evidence="1 2">
    <name type="scientific">Lepeophtheirus salmonis</name>
    <name type="common">Salmon louse</name>
    <name type="synonym">Caligus salmonis</name>
    <dbReference type="NCBI Taxonomy" id="72036"/>
    <lineage>
        <taxon>Eukaryota</taxon>
        <taxon>Metazoa</taxon>
        <taxon>Ecdysozoa</taxon>
        <taxon>Arthropoda</taxon>
        <taxon>Crustacea</taxon>
        <taxon>Multicrustacea</taxon>
        <taxon>Hexanauplia</taxon>
        <taxon>Copepoda</taxon>
        <taxon>Siphonostomatoida</taxon>
        <taxon>Caligidae</taxon>
        <taxon>Lepeophtheirus</taxon>
    </lineage>
</organism>
<protein>
    <submittedName>
        <fullName evidence="1">(salmon louse) hypothetical protein</fullName>
    </submittedName>
</protein>
<gene>
    <name evidence="1" type="ORF">LSAA_1048</name>
</gene>
<proteinExistence type="predicted"/>
<name>A0A7R8GZS3_LEPSM</name>
<reference evidence="1" key="1">
    <citation type="submission" date="2021-02" db="EMBL/GenBank/DDBJ databases">
        <authorList>
            <person name="Bekaert M."/>
        </authorList>
    </citation>
    <scope>NUCLEOTIDE SEQUENCE</scope>
    <source>
        <strain evidence="1">IoA-00</strain>
    </source>
</reference>
<dbReference type="Proteomes" id="UP000675881">
    <property type="component" value="Chromosome 1"/>
</dbReference>
<sequence length="114" mass="12991">MDFKYSSDGNAHNSKTILDKIHVNIPIEGSVNQLLVSSKPPWEEHTRKLCSIEFNEHEKRCTVIMALVHTCGKANNREIANILGINFRTVQILVSNRQHSEGHQALGRQDKFQK</sequence>
<dbReference type="EMBL" id="HG994580">
    <property type="protein sequence ID" value="CAF2769685.1"/>
    <property type="molecule type" value="Genomic_DNA"/>
</dbReference>
<evidence type="ECO:0000313" key="1">
    <source>
        <dbReference type="EMBL" id="CAF2769685.1"/>
    </source>
</evidence>